<sequence>MVGIHQIERVQCKFLTDLHSARPVCGESLPWKLSGITSAAVASKRSPSKIALKRPNSSALHKESFWSLRPLKTATKRGSAQKGAASFLGSSLAVDPGVRMNVSGLFCRDWEFHIIAPWAGCACDLGDKFSNYMSVSWVVLRPCRINEVLLLYVCHVLHSFKLLEQKSPQQGLNLTTS</sequence>
<evidence type="ECO:0000313" key="1">
    <source>
        <dbReference type="EMBL" id="BAU95198.1"/>
    </source>
</evidence>
<gene>
    <name evidence="1" type="ORF">N24_0936</name>
</gene>
<dbReference type="EMBL" id="AP017369">
    <property type="protein sequence ID" value="BAU95198.1"/>
    <property type="molecule type" value="Genomic_DNA"/>
</dbReference>
<dbReference type="AlphaFoldDB" id="A0A169RSE8"/>
<evidence type="ECO:0000313" key="2">
    <source>
        <dbReference type="Proteomes" id="UP000218244"/>
    </source>
</evidence>
<name>A0A169RSE8_9CORY</name>
<accession>A0A169RSE8</accession>
<keyword evidence="2" id="KW-1185">Reference proteome</keyword>
<organism evidence="1 2">
    <name type="scientific">Corynebacterium suranareeae</name>
    <dbReference type="NCBI Taxonomy" id="2506452"/>
    <lineage>
        <taxon>Bacteria</taxon>
        <taxon>Bacillati</taxon>
        <taxon>Actinomycetota</taxon>
        <taxon>Actinomycetes</taxon>
        <taxon>Mycobacteriales</taxon>
        <taxon>Corynebacteriaceae</taxon>
        <taxon>Corynebacterium</taxon>
    </lineage>
</organism>
<protein>
    <submittedName>
        <fullName evidence="1">Uncharacterized protein</fullName>
    </submittedName>
</protein>
<dbReference type="KEGG" id="csur:N24_0936"/>
<reference evidence="1 2" key="1">
    <citation type="submission" date="2016-02" db="EMBL/GenBank/DDBJ databases">
        <title>Corynebacterium glutamicum N24 whole genome sequencing project.</title>
        <authorList>
            <person name="Matsutani M."/>
            <person name="Nangtapong N."/>
            <person name="Yakushi T."/>
            <person name="Matsushita K."/>
        </authorList>
    </citation>
    <scope>NUCLEOTIDE SEQUENCE [LARGE SCALE GENOMIC DNA]</scope>
    <source>
        <strain evidence="1 2">N24</strain>
    </source>
</reference>
<dbReference type="Proteomes" id="UP000218244">
    <property type="component" value="Chromosome"/>
</dbReference>
<proteinExistence type="predicted"/>